<feature type="transmembrane region" description="Helical" evidence="6">
    <location>
        <begin position="636"/>
        <end position="653"/>
    </location>
</feature>
<dbReference type="Pfam" id="PF05140">
    <property type="entry name" value="ResB"/>
    <property type="match status" value="1"/>
</dbReference>
<keyword evidence="5 6" id="KW-0472">Membrane</keyword>
<organism evidence="9 10">
    <name type="scientific">Campylobacter canadensis</name>
    <dbReference type="NCBI Taxonomy" id="449520"/>
    <lineage>
        <taxon>Bacteria</taxon>
        <taxon>Pseudomonadati</taxon>
        <taxon>Campylobacterota</taxon>
        <taxon>Epsilonproteobacteria</taxon>
        <taxon>Campylobacterales</taxon>
        <taxon>Campylobacteraceae</taxon>
        <taxon>Campylobacter</taxon>
    </lineage>
</organism>
<evidence type="ECO:0000256" key="1">
    <source>
        <dbReference type="ARBA" id="ARBA00004141"/>
    </source>
</evidence>
<sequence length="911" mass="106107">MRMLISLILLFIVAFLCALATILEAKFNTSFAKEYIYNAWYFHILFLFLACILLSFLYKMRKKLSIFLLHLSLIIIFIGACLTHFFAKEGIIHLKNNESTQEFLSTQTFLTFKINNKSIKNEDFTKSINLENNILDFVELSNEGSYANVLSDDLNDLALLSLKLNIDNKDYSLELRQNECALINDINLCFDAKKDKNYIMFSLENNEFFINSDEELLFKNSYKDEKITKKSKIDYGLYYTKDFSFSIIDALKSAKLGYKLSGGDLKILHLKLNKKDDIYLALNEEFKKDNISILWAQDSFDLGFKMYLKRFKVDYYESSKIAKNYKSELLVLDDDKKFDFELMVNKPLDYKGFRFFQHSFDEDFSGTYISVNKDPGKNITYLGYFLLFISAFLNLFSKEFKQLLKATLLIFLCFNTNLKADDLNSHLKILDEVLVLDLNERILPFYSYSKDLCIKLKSCKNEHSLSVFKLTSDVDFVNNARLIYVEKGFFSKLGINNNYAKFSDFYQDSKYKLSKELKNTLQKGESNFNEFDKKLVKLDERVNIFYLIFTGELFKILPELSEGKLVLKSIFAQDLSLENQKIANKYINSILLAKLSNDYKNANEILLEIKKMQQAYSSLPSDLNIKAQIFLSKINGFDYLLFAYLFLFILAFFSFKSAYFLSLLSFVCFSFLLALRAFIAGYAPFSNTYESLIYIAFVLALIMLIFRNKLIFILASLLCVCILLSVLLNEINPQITNLTPALNSIYLSIHVSVISASYSFFALSCALSFLFLCKENKIFLNQAKLFTHIALLLLLCGNFLGAIWANESWGRYWGWDSKETWTLVSILFYSIVLHLKYTKIYSDFLYALLNFYAFNSILMTYFGVNYFLNGKHSYAGFKSEFIYYKYLILYVILILILSLIFIYKRKKKCKN</sequence>
<dbReference type="PANTHER" id="PTHR30071:SF1">
    <property type="entry name" value="CYTOCHROME B_B6 PROTEIN-RELATED"/>
    <property type="match status" value="1"/>
</dbReference>
<protein>
    <submittedName>
        <fullName evidence="9">Cytochrome c biogenesis protein CcsA</fullName>
    </submittedName>
</protein>
<dbReference type="InterPro" id="IPR007816">
    <property type="entry name" value="ResB-like_domain"/>
</dbReference>
<feature type="transmembrane region" description="Helical" evidence="6">
    <location>
        <begin position="659"/>
        <end position="680"/>
    </location>
</feature>
<dbReference type="Pfam" id="PF01578">
    <property type="entry name" value="Cytochrom_C_asm"/>
    <property type="match status" value="1"/>
</dbReference>
<gene>
    <name evidence="9" type="primary">ccsA</name>
    <name evidence="9" type="ORF">AVCANL283_03250</name>
</gene>
<evidence type="ECO:0000256" key="4">
    <source>
        <dbReference type="ARBA" id="ARBA00022989"/>
    </source>
</evidence>
<keyword evidence="4 6" id="KW-1133">Transmembrane helix</keyword>
<comment type="subcellular location">
    <subcellularLocation>
        <location evidence="1">Membrane</location>
        <topology evidence="1">Multi-pass membrane protein</topology>
    </subcellularLocation>
</comment>
<feature type="transmembrane region" description="Helical" evidence="6">
    <location>
        <begin position="35"/>
        <end position="57"/>
    </location>
</feature>
<keyword evidence="2 6" id="KW-0812">Transmembrane</keyword>
<evidence type="ECO:0000259" key="8">
    <source>
        <dbReference type="Pfam" id="PF05140"/>
    </source>
</evidence>
<evidence type="ECO:0000256" key="3">
    <source>
        <dbReference type="ARBA" id="ARBA00022748"/>
    </source>
</evidence>
<feature type="transmembrane region" description="Helical" evidence="6">
    <location>
        <begin position="785"/>
        <end position="805"/>
    </location>
</feature>
<reference evidence="9 10" key="1">
    <citation type="submission" date="2020-07" db="EMBL/GenBank/DDBJ databases">
        <title>Transfer of Campylobacter canadensis to the novel genus Avispirillum gen. nov., that also includes two novel species recovered from migratory waterfowl: Avispirillum anseris sp. nov. and Avispirillum brantae sp. nov.</title>
        <authorList>
            <person name="Miller W.G."/>
            <person name="Chapman M.H."/>
            <person name="Yee E."/>
            <person name="Inglis G.D."/>
        </authorList>
    </citation>
    <scope>NUCLEOTIDE SEQUENCE [LARGE SCALE GENOMIC DNA]</scope>
    <source>
        <strain evidence="9 10">L283</strain>
    </source>
</reference>
<keyword evidence="3" id="KW-0201">Cytochrome c-type biogenesis</keyword>
<comment type="caution">
    <text evidence="9">The sequence shown here is derived from an EMBL/GenBank/DDBJ whole genome shotgun (WGS) entry which is preliminary data.</text>
</comment>
<name>A0ABS7WS20_9BACT</name>
<dbReference type="PANTHER" id="PTHR30071">
    <property type="entry name" value="HEME EXPORTER PROTEIN C"/>
    <property type="match status" value="1"/>
</dbReference>
<feature type="transmembrane region" description="Helical" evidence="6">
    <location>
        <begin position="745"/>
        <end position="773"/>
    </location>
</feature>
<evidence type="ECO:0000256" key="2">
    <source>
        <dbReference type="ARBA" id="ARBA00022692"/>
    </source>
</evidence>
<dbReference type="InterPro" id="IPR002541">
    <property type="entry name" value="Cyt_c_assembly"/>
</dbReference>
<evidence type="ECO:0000313" key="9">
    <source>
        <dbReference type="EMBL" id="MBZ7987132.1"/>
    </source>
</evidence>
<dbReference type="RefSeq" id="WP_224325235.1">
    <property type="nucleotide sequence ID" value="NZ_JACGBB010000005.1"/>
</dbReference>
<feature type="domain" description="ResB-like" evidence="8">
    <location>
        <begin position="298"/>
        <end position="362"/>
    </location>
</feature>
<accession>A0ABS7WS20</accession>
<keyword evidence="10" id="KW-1185">Reference proteome</keyword>
<evidence type="ECO:0000259" key="7">
    <source>
        <dbReference type="Pfam" id="PF01578"/>
    </source>
</evidence>
<feature type="transmembrane region" description="Helical" evidence="6">
    <location>
        <begin position="64"/>
        <end position="87"/>
    </location>
</feature>
<feature type="transmembrane region" description="Helical" evidence="6">
    <location>
        <begin position="692"/>
        <end position="725"/>
    </location>
</feature>
<dbReference type="InterPro" id="IPR045062">
    <property type="entry name" value="Cyt_c_biogenesis_CcsA/CcmC"/>
</dbReference>
<evidence type="ECO:0000256" key="6">
    <source>
        <dbReference type="SAM" id="Phobius"/>
    </source>
</evidence>
<dbReference type="Proteomes" id="UP000786183">
    <property type="component" value="Unassembled WGS sequence"/>
</dbReference>
<evidence type="ECO:0000256" key="5">
    <source>
        <dbReference type="ARBA" id="ARBA00023136"/>
    </source>
</evidence>
<feature type="transmembrane region" description="Helical" evidence="6">
    <location>
        <begin position="820"/>
        <end position="837"/>
    </location>
</feature>
<feature type="domain" description="Cytochrome c assembly protein" evidence="7">
    <location>
        <begin position="686"/>
        <end position="870"/>
    </location>
</feature>
<feature type="transmembrane region" description="Helical" evidence="6">
    <location>
        <begin position="844"/>
        <end position="863"/>
    </location>
</feature>
<proteinExistence type="predicted"/>
<dbReference type="EMBL" id="JACGBB010000005">
    <property type="protein sequence ID" value="MBZ7987132.1"/>
    <property type="molecule type" value="Genomic_DNA"/>
</dbReference>
<evidence type="ECO:0000313" key="10">
    <source>
        <dbReference type="Proteomes" id="UP000786183"/>
    </source>
</evidence>
<feature type="transmembrane region" description="Helical" evidence="6">
    <location>
        <begin position="883"/>
        <end position="903"/>
    </location>
</feature>